<dbReference type="CDD" id="cd03224">
    <property type="entry name" value="ABC_TM1139_LivF_branched"/>
    <property type="match status" value="1"/>
</dbReference>
<evidence type="ECO:0000256" key="4">
    <source>
        <dbReference type="ARBA" id="ARBA00022840"/>
    </source>
</evidence>
<dbReference type="SUPFAM" id="SSF52540">
    <property type="entry name" value="P-loop containing nucleoside triphosphate hydrolases"/>
    <property type="match status" value="1"/>
</dbReference>
<dbReference type="InterPro" id="IPR003439">
    <property type="entry name" value="ABC_transporter-like_ATP-bd"/>
</dbReference>
<sequence length="238" mass="25970">MLKVDNLHVYYGGIHALKGVSIDINSGEIVTIIGANGAGKSTLLNAVSGFLKYKEGKITYKGENLPSNPSKVVKDGICQVPEGRLVFANLSVKDNLYLGAYLRNDNKKIKEDLEKVYTLFPRLKERENQIAGTLSGGEQQMLAMGRGLMSNPDLMLLDEPSLGLAPLLVQTVFDIIVDIRKMGKTILLVEQNAYKALSVADRAYVLEQGKITMKGSAKEIAENPNIKSAYLGTAKQKI</sequence>
<dbReference type="PROSITE" id="PS00211">
    <property type="entry name" value="ABC_TRANSPORTER_1"/>
    <property type="match status" value="1"/>
</dbReference>
<gene>
    <name evidence="7" type="ORF">EQM13_13400</name>
</gene>
<keyword evidence="5" id="KW-0029">Amino-acid transport</keyword>
<dbReference type="GO" id="GO:0015658">
    <property type="term" value="F:branched-chain amino acid transmembrane transporter activity"/>
    <property type="evidence" value="ECO:0007669"/>
    <property type="project" value="InterPro"/>
</dbReference>
<feature type="domain" description="ABC transporter" evidence="6">
    <location>
        <begin position="2"/>
        <end position="233"/>
    </location>
</feature>
<dbReference type="InterPro" id="IPR003593">
    <property type="entry name" value="AAA+_ATPase"/>
</dbReference>
<dbReference type="EMBL" id="CP035282">
    <property type="protein sequence ID" value="QAT62488.1"/>
    <property type="molecule type" value="Genomic_DNA"/>
</dbReference>
<dbReference type="Gene3D" id="3.40.50.300">
    <property type="entry name" value="P-loop containing nucleotide triphosphate hydrolases"/>
    <property type="match status" value="1"/>
</dbReference>
<evidence type="ECO:0000256" key="2">
    <source>
        <dbReference type="ARBA" id="ARBA00022448"/>
    </source>
</evidence>
<dbReference type="InterPro" id="IPR052156">
    <property type="entry name" value="BCAA_Transport_ATP-bd_LivF"/>
</dbReference>
<dbReference type="AlphaFoldDB" id="A0A410QF87"/>
<keyword evidence="8" id="KW-1185">Reference proteome</keyword>
<accession>A0A410QF87</accession>
<comment type="similarity">
    <text evidence="1">Belongs to the ABC transporter superfamily.</text>
</comment>
<evidence type="ECO:0000256" key="5">
    <source>
        <dbReference type="ARBA" id="ARBA00022970"/>
    </source>
</evidence>
<dbReference type="PANTHER" id="PTHR43820">
    <property type="entry name" value="HIGH-AFFINITY BRANCHED-CHAIN AMINO ACID TRANSPORT ATP-BINDING PROTEIN LIVF"/>
    <property type="match status" value="1"/>
</dbReference>
<dbReference type="GO" id="GO:0015807">
    <property type="term" value="P:L-amino acid transport"/>
    <property type="evidence" value="ECO:0007669"/>
    <property type="project" value="TreeGrafter"/>
</dbReference>
<dbReference type="GO" id="GO:0016887">
    <property type="term" value="F:ATP hydrolysis activity"/>
    <property type="evidence" value="ECO:0007669"/>
    <property type="project" value="InterPro"/>
</dbReference>
<proteinExistence type="inferred from homology"/>
<dbReference type="InterPro" id="IPR027417">
    <property type="entry name" value="P-loop_NTPase"/>
</dbReference>
<dbReference type="Proteomes" id="UP000287969">
    <property type="component" value="Chromosome"/>
</dbReference>
<dbReference type="RefSeq" id="WP_114218549.1">
    <property type="nucleotide sequence ID" value="NZ_CP035282.1"/>
</dbReference>
<dbReference type="PROSITE" id="PS50893">
    <property type="entry name" value="ABC_TRANSPORTER_2"/>
    <property type="match status" value="1"/>
</dbReference>
<organism evidence="7 8">
    <name type="scientific">Acidilutibacter cellobiosedens</name>
    <dbReference type="NCBI Taxonomy" id="2507161"/>
    <lineage>
        <taxon>Bacteria</taxon>
        <taxon>Bacillati</taxon>
        <taxon>Bacillota</taxon>
        <taxon>Tissierellia</taxon>
        <taxon>Tissierellales</taxon>
        <taxon>Acidilutibacteraceae</taxon>
        <taxon>Acidilutibacter</taxon>
    </lineage>
</organism>
<dbReference type="SMART" id="SM00382">
    <property type="entry name" value="AAA"/>
    <property type="match status" value="1"/>
</dbReference>
<dbReference type="OrthoDB" id="9776369at2"/>
<dbReference type="PANTHER" id="PTHR43820:SF4">
    <property type="entry name" value="HIGH-AFFINITY BRANCHED-CHAIN AMINO ACID TRANSPORT ATP-BINDING PROTEIN LIVF"/>
    <property type="match status" value="1"/>
</dbReference>
<evidence type="ECO:0000313" key="8">
    <source>
        <dbReference type="Proteomes" id="UP000287969"/>
    </source>
</evidence>
<dbReference type="PIRSF" id="PIRSF039137">
    <property type="entry name" value="ABC_branched_ATPase"/>
    <property type="match status" value="1"/>
</dbReference>
<keyword evidence="2" id="KW-0813">Transport</keyword>
<evidence type="ECO:0000256" key="3">
    <source>
        <dbReference type="ARBA" id="ARBA00022741"/>
    </source>
</evidence>
<name>A0A410QF87_9FIRM</name>
<evidence type="ECO:0000259" key="6">
    <source>
        <dbReference type="PROSITE" id="PS50893"/>
    </source>
</evidence>
<dbReference type="InterPro" id="IPR030660">
    <property type="entry name" value="ABC_branched_ATPase_LivF/BraG"/>
</dbReference>
<keyword evidence="3" id="KW-0547">Nucleotide-binding</keyword>
<dbReference type="KEGG" id="spoa:EQM13_13400"/>
<keyword evidence="4 7" id="KW-0067">ATP-binding</keyword>
<dbReference type="Pfam" id="PF00005">
    <property type="entry name" value="ABC_tran"/>
    <property type="match status" value="1"/>
</dbReference>
<evidence type="ECO:0000313" key="7">
    <source>
        <dbReference type="EMBL" id="QAT62488.1"/>
    </source>
</evidence>
<dbReference type="GO" id="GO:0005524">
    <property type="term" value="F:ATP binding"/>
    <property type="evidence" value="ECO:0007669"/>
    <property type="project" value="UniProtKB-KW"/>
</dbReference>
<reference evidence="8" key="1">
    <citation type="submission" date="2019-01" db="EMBL/GenBank/DDBJ databases">
        <title>Draft genomes of a novel of Sporanaerobacter strains.</title>
        <authorList>
            <person name="Ma S."/>
        </authorList>
    </citation>
    <scope>NUCLEOTIDE SEQUENCE [LARGE SCALE GENOMIC DNA]</scope>
    <source>
        <strain evidence="8">NJN-17</strain>
    </source>
</reference>
<protein>
    <submittedName>
        <fullName evidence="7">ABC transporter ATP-binding protein</fullName>
    </submittedName>
</protein>
<evidence type="ECO:0000256" key="1">
    <source>
        <dbReference type="ARBA" id="ARBA00005417"/>
    </source>
</evidence>
<dbReference type="InterPro" id="IPR017871">
    <property type="entry name" value="ABC_transporter-like_CS"/>
</dbReference>